<reference evidence="2 3" key="1">
    <citation type="submission" date="2019-12" db="EMBL/GenBank/DDBJ databases">
        <authorList>
            <person name="Alioto T."/>
            <person name="Alioto T."/>
            <person name="Gomez Garrido J."/>
        </authorList>
    </citation>
    <scope>NUCLEOTIDE SEQUENCE [LARGE SCALE GENOMIC DNA]</scope>
</reference>
<dbReference type="Proteomes" id="UP000594638">
    <property type="component" value="Unassembled WGS sequence"/>
</dbReference>
<keyword evidence="3" id="KW-1185">Reference proteome</keyword>
<feature type="region of interest" description="Disordered" evidence="1">
    <location>
        <begin position="151"/>
        <end position="251"/>
    </location>
</feature>
<organism evidence="2 3">
    <name type="scientific">Olea europaea subsp. europaea</name>
    <dbReference type="NCBI Taxonomy" id="158383"/>
    <lineage>
        <taxon>Eukaryota</taxon>
        <taxon>Viridiplantae</taxon>
        <taxon>Streptophyta</taxon>
        <taxon>Embryophyta</taxon>
        <taxon>Tracheophyta</taxon>
        <taxon>Spermatophyta</taxon>
        <taxon>Magnoliopsida</taxon>
        <taxon>eudicotyledons</taxon>
        <taxon>Gunneridae</taxon>
        <taxon>Pentapetalae</taxon>
        <taxon>asterids</taxon>
        <taxon>lamiids</taxon>
        <taxon>Lamiales</taxon>
        <taxon>Oleaceae</taxon>
        <taxon>Oleeae</taxon>
        <taxon>Olea</taxon>
    </lineage>
</organism>
<name>A0A8S0PLC3_OLEEU</name>
<feature type="compositionally biased region" description="Basic and acidic residues" evidence="1">
    <location>
        <begin position="151"/>
        <end position="164"/>
    </location>
</feature>
<accession>A0A8S0PLC3</accession>
<comment type="caution">
    <text evidence="2">The sequence shown here is derived from an EMBL/GenBank/DDBJ whole genome shotgun (WGS) entry which is preliminary data.</text>
</comment>
<sequence>METGGDGGRSAGNTESPKRSGSNRLLFDVIGDDPTYEYGKDSKMSWRHLREKLRLRRSRSGSAWTSTMHIPTSDVPINPRQHANDTSSNRNRLMARRASTRFSSNSGESAPPDISAVPDVDMELMSNRGNRTPSLQRNVSQTVERNMRRAMERKMSRASGKFEHTNSLTMRRSRGLDGHEDDDSDQTPISAKGESKNEDENDDGGGAEEKPVRMSLMDLLAETEGSAYVMEEDEDDDDEDEDDDRGGGGGEYNNCSICMAMFKGALFSKRELPTLQQLHLGNS</sequence>
<feature type="region of interest" description="Disordered" evidence="1">
    <location>
        <begin position="1"/>
        <end position="43"/>
    </location>
</feature>
<dbReference type="PANTHER" id="PTHR46629">
    <property type="entry name" value="OS01G0917900 PROTEIN"/>
    <property type="match status" value="1"/>
</dbReference>
<dbReference type="EMBL" id="CACTIH010000082">
    <property type="protein sequence ID" value="CAA2952302.1"/>
    <property type="molecule type" value="Genomic_DNA"/>
</dbReference>
<protein>
    <submittedName>
        <fullName evidence="2">Uncharacterized protein</fullName>
    </submittedName>
</protein>
<dbReference type="AlphaFoldDB" id="A0A8S0PLC3"/>
<evidence type="ECO:0000256" key="1">
    <source>
        <dbReference type="SAM" id="MobiDB-lite"/>
    </source>
</evidence>
<gene>
    <name evidence="2" type="ORF">OLEA9_A021067</name>
</gene>
<proteinExistence type="predicted"/>
<feature type="compositionally biased region" description="Gly residues" evidence="1">
    <location>
        <begin position="1"/>
        <end position="10"/>
    </location>
</feature>
<feature type="compositionally biased region" description="Polar residues" evidence="1">
    <location>
        <begin position="11"/>
        <end position="23"/>
    </location>
</feature>
<dbReference type="Gramene" id="OE9A021067T1">
    <property type="protein sequence ID" value="OE9A021067C1"/>
    <property type="gene ID" value="OE9A021067"/>
</dbReference>
<evidence type="ECO:0000313" key="3">
    <source>
        <dbReference type="Proteomes" id="UP000594638"/>
    </source>
</evidence>
<feature type="compositionally biased region" description="Acidic residues" evidence="1">
    <location>
        <begin position="230"/>
        <end position="244"/>
    </location>
</feature>
<dbReference type="OrthoDB" id="1711136at2759"/>
<feature type="region of interest" description="Disordered" evidence="1">
    <location>
        <begin position="55"/>
        <end position="91"/>
    </location>
</feature>
<evidence type="ECO:0000313" key="2">
    <source>
        <dbReference type="EMBL" id="CAA2952302.1"/>
    </source>
</evidence>